<dbReference type="OrthoDB" id="9781342at2"/>
<feature type="signal peptide" evidence="12">
    <location>
        <begin position="1"/>
        <end position="19"/>
    </location>
</feature>
<proteinExistence type="inferred from homology"/>
<dbReference type="EC" id="2.3.2.2" evidence="11"/>
<dbReference type="Proteomes" id="UP000192472">
    <property type="component" value="Unassembled WGS sequence"/>
</dbReference>
<evidence type="ECO:0000256" key="4">
    <source>
        <dbReference type="ARBA" id="ARBA00022679"/>
    </source>
</evidence>
<evidence type="ECO:0000256" key="2">
    <source>
        <dbReference type="ARBA" id="ARBA00001089"/>
    </source>
</evidence>
<feature type="binding site" evidence="10">
    <location>
        <begin position="393"/>
        <end position="395"/>
    </location>
    <ligand>
        <name>L-glutamate</name>
        <dbReference type="ChEBI" id="CHEBI:29985"/>
    </ligand>
</feature>
<evidence type="ECO:0000256" key="10">
    <source>
        <dbReference type="PIRSR" id="PIRSR600101-2"/>
    </source>
</evidence>
<dbReference type="InterPro" id="IPR000101">
    <property type="entry name" value="GGT_peptidase"/>
</dbReference>
<reference evidence="13 14" key="1">
    <citation type="submission" date="2017-04" db="EMBL/GenBank/DDBJ databases">
        <authorList>
            <person name="Afonso C.L."/>
            <person name="Miller P.J."/>
            <person name="Scott M.A."/>
            <person name="Spackman E."/>
            <person name="Goraichik I."/>
            <person name="Dimitrov K.M."/>
            <person name="Suarez D.L."/>
            <person name="Swayne D.E."/>
        </authorList>
    </citation>
    <scope>NUCLEOTIDE SEQUENCE [LARGE SCALE GENOMIC DNA]</scope>
    <source>
        <strain evidence="13 14">DSM 26133</strain>
    </source>
</reference>
<dbReference type="EMBL" id="FWYF01000004">
    <property type="protein sequence ID" value="SMD37847.1"/>
    <property type="molecule type" value="Genomic_DNA"/>
</dbReference>
<dbReference type="GO" id="GO:0006750">
    <property type="term" value="P:glutathione biosynthetic process"/>
    <property type="evidence" value="ECO:0007669"/>
    <property type="project" value="UniProtKB-KW"/>
</dbReference>
<feature type="binding site" evidence="10">
    <location>
        <begin position="446"/>
        <end position="447"/>
    </location>
    <ligand>
        <name>L-glutamate</name>
        <dbReference type="ChEBI" id="CHEBI:29985"/>
    </ligand>
</feature>
<feature type="binding site" evidence="10">
    <location>
        <position position="468"/>
    </location>
    <ligand>
        <name>L-glutamate</name>
        <dbReference type="ChEBI" id="CHEBI:29985"/>
    </ligand>
</feature>
<evidence type="ECO:0000313" key="13">
    <source>
        <dbReference type="EMBL" id="SMD37847.1"/>
    </source>
</evidence>
<keyword evidence="7 11" id="KW-0012">Acyltransferase</keyword>
<comment type="catalytic activity">
    <reaction evidence="8 11">
        <text>an N-terminal (5-L-glutamyl)-[peptide] + an alpha-amino acid = 5-L-glutamyl amino acid + an N-terminal L-alpha-aminoacyl-[peptide]</text>
        <dbReference type="Rhea" id="RHEA:23904"/>
        <dbReference type="Rhea" id="RHEA-COMP:9780"/>
        <dbReference type="Rhea" id="RHEA-COMP:9795"/>
        <dbReference type="ChEBI" id="CHEBI:77644"/>
        <dbReference type="ChEBI" id="CHEBI:78597"/>
        <dbReference type="ChEBI" id="CHEBI:78599"/>
        <dbReference type="ChEBI" id="CHEBI:78608"/>
        <dbReference type="EC" id="2.3.2.2"/>
    </reaction>
</comment>
<evidence type="ECO:0000256" key="5">
    <source>
        <dbReference type="ARBA" id="ARBA00022801"/>
    </source>
</evidence>
<dbReference type="Pfam" id="PF01019">
    <property type="entry name" value="G_glu_transpept"/>
    <property type="match status" value="1"/>
</dbReference>
<dbReference type="InterPro" id="IPR043138">
    <property type="entry name" value="GGT_lsub"/>
</dbReference>
<dbReference type="AlphaFoldDB" id="A0A1W2GMG4"/>
<dbReference type="PROSITE" id="PS00462">
    <property type="entry name" value="G_GLU_TRANSPEPTIDASE"/>
    <property type="match status" value="1"/>
</dbReference>
<gene>
    <name evidence="13" type="ORF">SAMN04488029_3485</name>
</gene>
<dbReference type="PANTHER" id="PTHR43199">
    <property type="entry name" value="GLUTATHIONE HYDROLASE"/>
    <property type="match status" value="1"/>
</dbReference>
<comment type="subunit">
    <text evidence="11">This enzyme consists of two polypeptide chains, which are synthesized in precursor form from a single polypeptide.</text>
</comment>
<dbReference type="STRING" id="692418.SAMN04488029_3485"/>
<comment type="similarity">
    <text evidence="3 11">Belongs to the gamma-glutamyltransferase family.</text>
</comment>
<dbReference type="Gene3D" id="3.60.20.40">
    <property type="match status" value="1"/>
</dbReference>
<comment type="catalytic activity">
    <reaction evidence="1 11">
        <text>an S-substituted glutathione + H2O = an S-substituted L-cysteinylglycine + L-glutamate</text>
        <dbReference type="Rhea" id="RHEA:59468"/>
        <dbReference type="ChEBI" id="CHEBI:15377"/>
        <dbReference type="ChEBI" id="CHEBI:29985"/>
        <dbReference type="ChEBI" id="CHEBI:90779"/>
        <dbReference type="ChEBI" id="CHEBI:143103"/>
        <dbReference type="EC" id="3.4.19.13"/>
    </reaction>
</comment>
<comment type="PTM">
    <text evidence="11">Cleaved by autocatalysis into a large and a small subunit.</text>
</comment>
<evidence type="ECO:0000256" key="3">
    <source>
        <dbReference type="ARBA" id="ARBA00009381"/>
    </source>
</evidence>
<protein>
    <recommendedName>
        <fullName evidence="11">Glutathione hydrolase proenzyme</fullName>
        <ecNumber evidence="11">2.3.2.2</ecNumber>
        <ecNumber evidence="11">3.4.19.13</ecNumber>
    </recommendedName>
    <component>
        <recommendedName>
            <fullName evidence="11">Glutathione hydrolase large chain</fullName>
        </recommendedName>
    </component>
    <component>
        <recommendedName>
            <fullName evidence="11">Glutathione hydrolase small chain</fullName>
        </recommendedName>
    </component>
</protein>
<dbReference type="NCBIfam" id="TIGR00066">
    <property type="entry name" value="g_glut_trans"/>
    <property type="match status" value="1"/>
</dbReference>
<dbReference type="PRINTS" id="PR01210">
    <property type="entry name" value="GGTRANSPTASE"/>
</dbReference>
<dbReference type="GO" id="GO:0103068">
    <property type="term" value="F:leukotriene C4 gamma-glutamyl transferase activity"/>
    <property type="evidence" value="ECO:0007669"/>
    <property type="project" value="UniProtKB-EC"/>
</dbReference>
<dbReference type="RefSeq" id="WP_084374125.1">
    <property type="nucleotide sequence ID" value="NZ_FWYF01000004.1"/>
</dbReference>
<comment type="catalytic activity">
    <reaction evidence="2 11">
        <text>glutathione + H2O = L-cysteinylglycine + L-glutamate</text>
        <dbReference type="Rhea" id="RHEA:28807"/>
        <dbReference type="ChEBI" id="CHEBI:15377"/>
        <dbReference type="ChEBI" id="CHEBI:29985"/>
        <dbReference type="ChEBI" id="CHEBI:57925"/>
        <dbReference type="ChEBI" id="CHEBI:61694"/>
        <dbReference type="EC" id="3.4.19.13"/>
    </reaction>
</comment>
<evidence type="ECO:0000256" key="9">
    <source>
        <dbReference type="PIRSR" id="PIRSR600101-1"/>
    </source>
</evidence>
<feature type="binding site" evidence="10">
    <location>
        <position position="100"/>
    </location>
    <ligand>
        <name>L-glutamate</name>
        <dbReference type="ChEBI" id="CHEBI:29985"/>
    </ligand>
</feature>
<feature type="chain" id="PRO_5012687113" description="Glutathione hydrolase proenzyme" evidence="12">
    <location>
        <begin position="20"/>
        <end position="565"/>
    </location>
</feature>
<keyword evidence="11" id="KW-0317">Glutathione biosynthesis</keyword>
<dbReference type="InterPro" id="IPR055262">
    <property type="entry name" value="GGT_CS"/>
</dbReference>
<evidence type="ECO:0000256" key="6">
    <source>
        <dbReference type="ARBA" id="ARBA00023145"/>
    </source>
</evidence>
<dbReference type="Gene3D" id="1.10.246.130">
    <property type="match status" value="1"/>
</dbReference>
<dbReference type="GO" id="GO:0036374">
    <property type="term" value="F:glutathione hydrolase activity"/>
    <property type="evidence" value="ECO:0007669"/>
    <property type="project" value="UniProtKB-UniRule"/>
</dbReference>
<evidence type="ECO:0000256" key="8">
    <source>
        <dbReference type="ARBA" id="ARBA00047417"/>
    </source>
</evidence>
<keyword evidence="14" id="KW-1185">Reference proteome</keyword>
<keyword evidence="6 11" id="KW-0865">Zymogen</keyword>
<dbReference type="InterPro" id="IPR029055">
    <property type="entry name" value="Ntn_hydrolases_N"/>
</dbReference>
<evidence type="ECO:0000256" key="11">
    <source>
        <dbReference type="RuleBase" id="RU368036"/>
    </source>
</evidence>
<accession>A0A1W2GMG4</accession>
<feature type="binding site" evidence="10">
    <location>
        <position position="417"/>
    </location>
    <ligand>
        <name>L-glutamate</name>
        <dbReference type="ChEBI" id="CHEBI:29985"/>
    </ligand>
</feature>
<dbReference type="UniPathway" id="UPA00204"/>
<dbReference type="GO" id="GO:0006751">
    <property type="term" value="P:glutathione catabolic process"/>
    <property type="evidence" value="ECO:0007669"/>
    <property type="project" value="UniProtKB-UniRule"/>
</dbReference>
<feature type="active site" description="Nucleophile" evidence="9">
    <location>
        <position position="375"/>
    </location>
</feature>
<dbReference type="InterPro" id="IPR051792">
    <property type="entry name" value="GGT_bact"/>
</dbReference>
<sequence length="565" mass="61534">MTARLVLITLSFLMVCCHAPQSINKSNKGLLGNQCMVVSAHELASEAGKQILSQGGNAFDAAVTVHFVLAVVYPQAGNIGGGGFAIFRESNGTSGSLDFREKAPLQATKNMYLNDDGNVIPGKSLMGHLAVGVPGSVDGLFTLHKKYGSLPWSQLLQPAVDLAENGHTINESLAKELNRFHDDFLEVNKRQTAYTKDGVWKKGDTLINTNLAKTLTAIQAQGRDGFYMGWVAQKLINESTNGHGLITMTDLNLYKSKWRKPLTGFYKKHQIITMAPPSAGGVTLLQMLQGSEQFDFQKSGHNTAATIHQMIEIERRAYADRATYLGDPDFVKIPLDSLLSRAYNSQKFSSINTSQATPSSSIKKGQVEVIESMETTHFSILDTQGNAVAITTTLNSYFGSKVIVEGAGFFLNNEMDDFSAQSGVPNQFGLISTEVNSIQPEKRMLSSMTPTIVEKDGQVKMIIGTPGGSTIITSVYQTILNIIDHNMTMQEAVNAPKFHSQWLPDKVYFEKEKFAKSLLDSLTKLGHQTQLRAAIGKLECILVYDDGTIEGAADVTRNESAAAGF</sequence>
<comment type="pathway">
    <text evidence="11">Sulfur metabolism; glutathione metabolism.</text>
</comment>
<keyword evidence="4 11" id="KW-0808">Transferase</keyword>
<evidence type="ECO:0000256" key="7">
    <source>
        <dbReference type="ARBA" id="ARBA00023315"/>
    </source>
</evidence>
<keyword evidence="12" id="KW-0732">Signal</keyword>
<evidence type="ECO:0000256" key="12">
    <source>
        <dbReference type="SAM" id="SignalP"/>
    </source>
</evidence>
<dbReference type="SUPFAM" id="SSF56235">
    <property type="entry name" value="N-terminal nucleophile aminohydrolases (Ntn hydrolases)"/>
    <property type="match status" value="1"/>
</dbReference>
<dbReference type="InterPro" id="IPR043137">
    <property type="entry name" value="GGT_ssub_C"/>
</dbReference>
<dbReference type="EC" id="3.4.19.13" evidence="11"/>
<evidence type="ECO:0000313" key="14">
    <source>
        <dbReference type="Proteomes" id="UP000192472"/>
    </source>
</evidence>
<dbReference type="PANTHER" id="PTHR43199:SF1">
    <property type="entry name" value="GLUTATHIONE HYDROLASE PROENZYME"/>
    <property type="match status" value="1"/>
</dbReference>
<organism evidence="13 14">
    <name type="scientific">Reichenbachiella faecimaris</name>
    <dbReference type="NCBI Taxonomy" id="692418"/>
    <lineage>
        <taxon>Bacteria</taxon>
        <taxon>Pseudomonadati</taxon>
        <taxon>Bacteroidota</taxon>
        <taxon>Cytophagia</taxon>
        <taxon>Cytophagales</taxon>
        <taxon>Reichenbachiellaceae</taxon>
        <taxon>Reichenbachiella</taxon>
    </lineage>
</organism>
<keyword evidence="5 11" id="KW-0378">Hydrolase</keyword>
<name>A0A1W2GMG4_REIFA</name>
<evidence type="ECO:0000256" key="1">
    <source>
        <dbReference type="ARBA" id="ARBA00001049"/>
    </source>
</evidence>